<name>X0ZXN3_9ZZZZ</name>
<gene>
    <name evidence="1" type="ORF">S01H4_14567</name>
</gene>
<protein>
    <submittedName>
        <fullName evidence="1">Uncharacterized protein</fullName>
    </submittedName>
</protein>
<evidence type="ECO:0000313" key="1">
    <source>
        <dbReference type="EMBL" id="GAG62647.1"/>
    </source>
</evidence>
<dbReference type="EMBL" id="BART01006389">
    <property type="protein sequence ID" value="GAG62647.1"/>
    <property type="molecule type" value="Genomic_DNA"/>
</dbReference>
<reference evidence="1" key="1">
    <citation type="journal article" date="2014" name="Front. Microbiol.">
        <title>High frequency of phylogenetically diverse reductive dehalogenase-homologous genes in deep subseafloor sedimentary metagenomes.</title>
        <authorList>
            <person name="Kawai M."/>
            <person name="Futagami T."/>
            <person name="Toyoda A."/>
            <person name="Takaki Y."/>
            <person name="Nishi S."/>
            <person name="Hori S."/>
            <person name="Arai W."/>
            <person name="Tsubouchi T."/>
            <person name="Morono Y."/>
            <person name="Uchiyama I."/>
            <person name="Ito T."/>
            <person name="Fujiyama A."/>
            <person name="Inagaki F."/>
            <person name="Takami H."/>
        </authorList>
    </citation>
    <scope>NUCLEOTIDE SEQUENCE</scope>
    <source>
        <strain evidence="1">Expedition CK06-06</strain>
    </source>
</reference>
<dbReference type="AlphaFoldDB" id="X0ZXN3"/>
<proteinExistence type="predicted"/>
<sequence length="63" mass="7895">MIELSEDLIPDYSLCGDAFWCDYVCRWPWNCKYKIAIWKEKHPDKDFEWFKNEMKKKIPMFKR</sequence>
<accession>X0ZXN3</accession>
<organism evidence="1">
    <name type="scientific">marine sediment metagenome</name>
    <dbReference type="NCBI Taxonomy" id="412755"/>
    <lineage>
        <taxon>unclassified sequences</taxon>
        <taxon>metagenomes</taxon>
        <taxon>ecological metagenomes</taxon>
    </lineage>
</organism>
<comment type="caution">
    <text evidence="1">The sequence shown here is derived from an EMBL/GenBank/DDBJ whole genome shotgun (WGS) entry which is preliminary data.</text>
</comment>